<dbReference type="AlphaFoldDB" id="A0A7X2N2L6"/>
<comment type="caution">
    <text evidence="4">The sequence shown here is derived from an EMBL/GenBank/DDBJ whole genome shotgun (WGS) entry which is preliminary data.</text>
</comment>
<dbReference type="SUPFAM" id="SSF53448">
    <property type="entry name" value="Nucleotide-diphospho-sugar transferases"/>
    <property type="match status" value="1"/>
</dbReference>
<dbReference type="CDD" id="cd04194">
    <property type="entry name" value="GT8_A4GalT_like"/>
    <property type="match status" value="1"/>
</dbReference>
<accession>A0A7X2N2L6</accession>
<gene>
    <name evidence="4" type="ORF">FYJ50_04130</name>
</gene>
<keyword evidence="1" id="KW-0328">Glycosyltransferase</keyword>
<dbReference type="Gene3D" id="3.90.550.10">
    <property type="entry name" value="Spore Coat Polysaccharide Biosynthesis Protein SpsA, Chain A"/>
    <property type="match status" value="1"/>
</dbReference>
<proteinExistence type="predicted"/>
<evidence type="ECO:0000256" key="1">
    <source>
        <dbReference type="ARBA" id="ARBA00022676"/>
    </source>
</evidence>
<dbReference type="Pfam" id="PF01501">
    <property type="entry name" value="Glyco_transf_8"/>
    <property type="match status" value="1"/>
</dbReference>
<protein>
    <submittedName>
        <fullName evidence="4">Glycosyltransferase family 8 protein</fullName>
    </submittedName>
</protein>
<dbReference type="InterPro" id="IPR029044">
    <property type="entry name" value="Nucleotide-diphossugar_trans"/>
</dbReference>
<dbReference type="InterPro" id="IPR050748">
    <property type="entry name" value="Glycosyltrans_8_dom-fam"/>
</dbReference>
<evidence type="ECO:0000313" key="4">
    <source>
        <dbReference type="EMBL" id="MSS01297.1"/>
    </source>
</evidence>
<dbReference type="PANTHER" id="PTHR13778:SF47">
    <property type="entry name" value="LIPOPOLYSACCHARIDE 1,3-GALACTOSYLTRANSFERASE"/>
    <property type="match status" value="1"/>
</dbReference>
<evidence type="ECO:0000313" key="5">
    <source>
        <dbReference type="Proteomes" id="UP000470082"/>
    </source>
</evidence>
<reference evidence="4 5" key="1">
    <citation type="submission" date="2019-08" db="EMBL/GenBank/DDBJ databases">
        <title>In-depth cultivation of the pig gut microbiome towards novel bacterial diversity and tailored functional studies.</title>
        <authorList>
            <person name="Wylensek D."/>
            <person name="Hitch T.C.A."/>
            <person name="Clavel T."/>
        </authorList>
    </citation>
    <scope>NUCLEOTIDE SEQUENCE [LARGE SCALE GENOMIC DNA]</scope>
    <source>
        <strain evidence="4 5">LKV-178-WT-2G</strain>
    </source>
</reference>
<keyword evidence="2 4" id="KW-0808">Transferase</keyword>
<organism evidence="4 5">
    <name type="scientific">Floccifex porci</name>
    <dbReference type="NCBI Taxonomy" id="2606629"/>
    <lineage>
        <taxon>Bacteria</taxon>
        <taxon>Bacillati</taxon>
        <taxon>Bacillota</taxon>
        <taxon>Erysipelotrichia</taxon>
        <taxon>Erysipelotrichales</taxon>
        <taxon>Erysipelotrichaceae</taxon>
        <taxon>Floccifex</taxon>
    </lineage>
</organism>
<dbReference type="Proteomes" id="UP000470082">
    <property type="component" value="Unassembled WGS sequence"/>
</dbReference>
<dbReference type="PANTHER" id="PTHR13778">
    <property type="entry name" value="GLYCOSYLTRANSFERASE 8 DOMAIN-CONTAINING PROTEIN"/>
    <property type="match status" value="1"/>
</dbReference>
<evidence type="ECO:0000256" key="3">
    <source>
        <dbReference type="ARBA" id="ARBA00022723"/>
    </source>
</evidence>
<dbReference type="InterPro" id="IPR002495">
    <property type="entry name" value="Glyco_trans_8"/>
</dbReference>
<name>A0A7X2N2L6_9FIRM</name>
<dbReference type="EMBL" id="VUMM01000005">
    <property type="protein sequence ID" value="MSS01297.1"/>
    <property type="molecule type" value="Genomic_DNA"/>
</dbReference>
<sequence>MNILFSINQKFISLTKLCISSMIRFDTDFTFYILHHDLSYESQREIIDSFPSQQFHFIFVTEESFSSFPVSNRYPLEIYYRLFASNLLPNTLDRVLYMDVDIVVINSLRNLYYTDFEDNAYCACTHVNEGLTKFNSRRLKIENTVPYINTGVLLMNLEKLRKIVNSTEILEFVNKNKNRMILFDQDVLTALYGNKTKILDYRLYNLSDRMLSLYNIKHPNEKIDIEWIRKNSVIIHYCGRNKPWKENYMGSLGIFYSELVQ</sequence>
<evidence type="ECO:0000256" key="2">
    <source>
        <dbReference type="ARBA" id="ARBA00022679"/>
    </source>
</evidence>
<dbReference type="GO" id="GO:0046872">
    <property type="term" value="F:metal ion binding"/>
    <property type="evidence" value="ECO:0007669"/>
    <property type="project" value="UniProtKB-KW"/>
</dbReference>
<dbReference type="GO" id="GO:0016757">
    <property type="term" value="F:glycosyltransferase activity"/>
    <property type="evidence" value="ECO:0007669"/>
    <property type="project" value="UniProtKB-KW"/>
</dbReference>
<keyword evidence="5" id="KW-1185">Reference proteome</keyword>
<keyword evidence="3" id="KW-0479">Metal-binding</keyword>
<dbReference type="RefSeq" id="WP_154459770.1">
    <property type="nucleotide sequence ID" value="NZ_VUMM01000005.1"/>
</dbReference>